<keyword evidence="5" id="KW-1185">Reference proteome</keyword>
<feature type="domain" description="Spermatogenesis-associated protein 6 N-terminal" evidence="3">
    <location>
        <begin position="44"/>
        <end position="107"/>
    </location>
</feature>
<dbReference type="GO" id="GO:0032027">
    <property type="term" value="F:myosin light chain binding"/>
    <property type="evidence" value="ECO:0007669"/>
    <property type="project" value="InterPro"/>
</dbReference>
<dbReference type="Ensembl" id="ENSCLMT00005028488.1">
    <property type="protein sequence ID" value="ENSCLMP00005027309.1"/>
    <property type="gene ID" value="ENSCLMG00005013305.1"/>
</dbReference>
<keyword evidence="2" id="KW-0597">Phosphoprotein</keyword>
<evidence type="ECO:0000259" key="3">
    <source>
        <dbReference type="Pfam" id="PF14909"/>
    </source>
</evidence>
<dbReference type="Proteomes" id="UP000694565">
    <property type="component" value="Unplaced"/>
</dbReference>
<dbReference type="GeneTree" id="ENSGT00530000063821"/>
<protein>
    <recommendedName>
        <fullName evidence="3">Spermatogenesis-associated protein 6 N-terminal domain-containing protein</fullName>
    </recommendedName>
</protein>
<dbReference type="PANTHER" id="PTHR16435:SF3">
    <property type="entry name" value="SPERMATOGENESIS-ASSOCIATED PROTEIN 6"/>
    <property type="match status" value="1"/>
</dbReference>
<evidence type="ECO:0000256" key="2">
    <source>
        <dbReference type="ARBA" id="ARBA00022553"/>
    </source>
</evidence>
<evidence type="ECO:0000313" key="4">
    <source>
        <dbReference type="Ensembl" id="ENSCLMP00005027309.1"/>
    </source>
</evidence>
<accession>A0A8C2ZHH4</accession>
<dbReference type="AlphaFoldDB" id="A0A8C2ZHH4"/>
<name>A0A8C2ZHH4_CYCLU</name>
<dbReference type="Pfam" id="PF14909">
    <property type="entry name" value="SPATA6"/>
    <property type="match status" value="1"/>
</dbReference>
<dbReference type="InterPro" id="IPR032732">
    <property type="entry name" value="SPATA6_N"/>
</dbReference>
<reference evidence="4" key="1">
    <citation type="submission" date="2025-08" db="UniProtKB">
        <authorList>
            <consortium name="Ensembl"/>
        </authorList>
    </citation>
    <scope>IDENTIFICATION</scope>
</reference>
<evidence type="ECO:0000313" key="5">
    <source>
        <dbReference type="Proteomes" id="UP000694565"/>
    </source>
</evidence>
<organism evidence="4 5">
    <name type="scientific">Cyclopterus lumpus</name>
    <name type="common">Lumpsucker</name>
    <dbReference type="NCBI Taxonomy" id="8103"/>
    <lineage>
        <taxon>Eukaryota</taxon>
        <taxon>Metazoa</taxon>
        <taxon>Chordata</taxon>
        <taxon>Craniata</taxon>
        <taxon>Vertebrata</taxon>
        <taxon>Euteleostomi</taxon>
        <taxon>Actinopterygii</taxon>
        <taxon>Neopterygii</taxon>
        <taxon>Teleostei</taxon>
        <taxon>Neoteleostei</taxon>
        <taxon>Acanthomorphata</taxon>
        <taxon>Eupercaria</taxon>
        <taxon>Perciformes</taxon>
        <taxon>Cottioidei</taxon>
        <taxon>Cottales</taxon>
        <taxon>Cyclopteridae</taxon>
        <taxon>Cyclopterus</taxon>
    </lineage>
</organism>
<dbReference type="PANTHER" id="PTHR16435">
    <property type="entry name" value="SPERMATOGENESIS-ASSOCIATED PROTEIN 6 SPATA6"/>
    <property type="match status" value="1"/>
</dbReference>
<dbReference type="InterPro" id="IPR042769">
    <property type="entry name" value="SPATA6_fam"/>
</dbReference>
<proteinExistence type="inferred from homology"/>
<comment type="similarity">
    <text evidence="1">Belongs to the SPATA6 family.</text>
</comment>
<reference evidence="4" key="2">
    <citation type="submission" date="2025-09" db="UniProtKB">
        <authorList>
            <consortium name="Ensembl"/>
        </authorList>
    </citation>
    <scope>IDENTIFICATION</scope>
</reference>
<dbReference type="GO" id="GO:0007283">
    <property type="term" value="P:spermatogenesis"/>
    <property type="evidence" value="ECO:0007669"/>
    <property type="project" value="InterPro"/>
</dbReference>
<sequence>MKKRFSSAAVRHKSLTCSVQLDIQTVSASRRSSGPKLRNGPSLVTCPGVLLTKTNDIYLSVCVMGQYRKTPCLPPVFPLLFHHKMYFVKTFPDVVDPADVADLLEGKRPSGICSLVS</sequence>
<dbReference type="GO" id="GO:0120212">
    <property type="term" value="C:sperm head-tail coupling apparatus"/>
    <property type="evidence" value="ECO:0007669"/>
    <property type="project" value="InterPro"/>
</dbReference>
<evidence type="ECO:0000256" key="1">
    <source>
        <dbReference type="ARBA" id="ARBA00006215"/>
    </source>
</evidence>